<proteinExistence type="predicted"/>
<evidence type="ECO:0000256" key="1">
    <source>
        <dbReference type="SAM" id="MobiDB-lite"/>
    </source>
</evidence>
<dbReference type="AlphaFoldDB" id="A0A9N8F252"/>
<sequence length="266" mass="29166">MSDDGGSEEARGLAAAESPDLVEEEEEAREESQEDDTHSLLFYKDWLESQIGDLSPASATDYYHAELVRLEVNEVGDARYVKHIQCKIEHTSAAARAIQAAFGTDDVDDEELQFGGGNHAAVVDLVPPTPFSLGRPADGADGGDTSSLVYYKDWVDQNVSDSDDIKEVMVFLKSEGERLSQNADVDVDGRYKIHIEGLIADIMDAQALKEVKEGKIKQKETTTAAPAARQADLYKDTTPEKTSLRNICCAVLWLCCPLPKKNIKSI</sequence>
<protein>
    <submittedName>
        <fullName evidence="2">Uncharacterized protein</fullName>
    </submittedName>
</protein>
<accession>A0A9N8F252</accession>
<reference evidence="2" key="1">
    <citation type="submission" date="2020-06" db="EMBL/GenBank/DDBJ databases">
        <authorList>
            <consortium name="Plant Systems Biology data submission"/>
        </authorList>
    </citation>
    <scope>NUCLEOTIDE SEQUENCE</scope>
    <source>
        <strain evidence="2">D6</strain>
    </source>
</reference>
<evidence type="ECO:0000313" key="2">
    <source>
        <dbReference type="EMBL" id="CAB9529876.1"/>
    </source>
</evidence>
<gene>
    <name evidence="2" type="ORF">SEMRO_2657_G333850.1</name>
</gene>
<comment type="caution">
    <text evidence="2">The sequence shown here is derived from an EMBL/GenBank/DDBJ whole genome shotgun (WGS) entry which is preliminary data.</text>
</comment>
<evidence type="ECO:0000313" key="3">
    <source>
        <dbReference type="Proteomes" id="UP001153069"/>
    </source>
</evidence>
<keyword evidence="3" id="KW-1185">Reference proteome</keyword>
<organism evidence="2 3">
    <name type="scientific">Seminavis robusta</name>
    <dbReference type="NCBI Taxonomy" id="568900"/>
    <lineage>
        <taxon>Eukaryota</taxon>
        <taxon>Sar</taxon>
        <taxon>Stramenopiles</taxon>
        <taxon>Ochrophyta</taxon>
        <taxon>Bacillariophyta</taxon>
        <taxon>Bacillariophyceae</taxon>
        <taxon>Bacillariophycidae</taxon>
        <taxon>Naviculales</taxon>
        <taxon>Naviculaceae</taxon>
        <taxon>Seminavis</taxon>
    </lineage>
</organism>
<dbReference type="EMBL" id="CAICTM010002655">
    <property type="protein sequence ID" value="CAB9529876.1"/>
    <property type="molecule type" value="Genomic_DNA"/>
</dbReference>
<feature type="region of interest" description="Disordered" evidence="1">
    <location>
        <begin position="1"/>
        <end position="36"/>
    </location>
</feature>
<name>A0A9N8F252_9STRA</name>
<dbReference type="Proteomes" id="UP001153069">
    <property type="component" value="Unassembled WGS sequence"/>
</dbReference>
<feature type="compositionally biased region" description="Acidic residues" evidence="1">
    <location>
        <begin position="20"/>
        <end position="34"/>
    </location>
</feature>